<gene>
    <name evidence="1" type="ORF">HNQ81_003000</name>
</gene>
<name>A0A840V345_9BACT</name>
<comment type="caution">
    <text evidence="1">The sequence shown here is derived from an EMBL/GenBank/DDBJ whole genome shotgun (WGS) entry which is preliminary data.</text>
</comment>
<evidence type="ECO:0000313" key="1">
    <source>
        <dbReference type="EMBL" id="MBB5349248.1"/>
    </source>
</evidence>
<proteinExistence type="predicted"/>
<reference evidence="1 2" key="1">
    <citation type="submission" date="2020-08" db="EMBL/GenBank/DDBJ databases">
        <title>Genomic Encyclopedia of Type Strains, Phase IV (KMG-IV): sequencing the most valuable type-strain genomes for metagenomic binning, comparative biology and taxonomic classification.</title>
        <authorList>
            <person name="Goeker M."/>
        </authorList>
    </citation>
    <scope>NUCLEOTIDE SEQUENCE [LARGE SCALE GENOMIC DNA]</scope>
    <source>
        <strain evidence="1 2">DSM 28570</strain>
    </source>
</reference>
<dbReference type="SUPFAM" id="SSF53706">
    <property type="entry name" value="Formate dehydrogenase/DMSO reductase, domains 1-3"/>
    <property type="match status" value="1"/>
</dbReference>
<dbReference type="EMBL" id="JACHEO010000021">
    <property type="protein sequence ID" value="MBB5349248.1"/>
    <property type="molecule type" value="Genomic_DNA"/>
</dbReference>
<accession>A0A840V345</accession>
<sequence>MGEGRFSRIGWDDAWDILRTRLPEVMRRHGGEAVLPYSYAGSMGMVNRFAGHTFFYRLGALRLVVTDRVTGATGDRSTGATKTRPCSSWTGAIIFRFSCFFTLFFHVLGECFHDSRVTMAWVEAVIAGPGGRGVVEDEAADRAILQPSS</sequence>
<organism evidence="1 2">
    <name type="scientific">Desulfoprunum benzoelyticum</name>
    <dbReference type="NCBI Taxonomy" id="1506996"/>
    <lineage>
        <taxon>Bacteria</taxon>
        <taxon>Pseudomonadati</taxon>
        <taxon>Thermodesulfobacteriota</taxon>
        <taxon>Desulfobulbia</taxon>
        <taxon>Desulfobulbales</taxon>
        <taxon>Desulfobulbaceae</taxon>
        <taxon>Desulfoprunum</taxon>
    </lineage>
</organism>
<dbReference type="Proteomes" id="UP000539642">
    <property type="component" value="Unassembled WGS sequence"/>
</dbReference>
<evidence type="ECO:0000313" key="2">
    <source>
        <dbReference type="Proteomes" id="UP000539642"/>
    </source>
</evidence>
<protein>
    <submittedName>
        <fullName evidence="1">Uncharacterized protein</fullName>
    </submittedName>
</protein>
<dbReference type="AlphaFoldDB" id="A0A840V345"/>
<dbReference type="Gene3D" id="3.40.50.12440">
    <property type="match status" value="1"/>
</dbReference>
<keyword evidence="2" id="KW-1185">Reference proteome</keyword>